<dbReference type="PANTHER" id="PTHR43155">
    <property type="entry name" value="CYCLIC DI-GMP PHOSPHODIESTERASE PA4108-RELATED"/>
    <property type="match status" value="1"/>
</dbReference>
<dbReference type="Proteomes" id="UP000252355">
    <property type="component" value="Unassembled WGS sequence"/>
</dbReference>
<dbReference type="Gene3D" id="1.10.3210.10">
    <property type="entry name" value="Hypothetical protein af1432"/>
    <property type="match status" value="1"/>
</dbReference>
<protein>
    <submittedName>
        <fullName evidence="2">HD-GYP domain</fullName>
    </submittedName>
</protein>
<dbReference type="EMBL" id="QOQW01000005">
    <property type="protein sequence ID" value="RCK80604.1"/>
    <property type="molecule type" value="Genomic_DNA"/>
</dbReference>
<dbReference type="SMART" id="SM00471">
    <property type="entry name" value="HDc"/>
    <property type="match status" value="1"/>
</dbReference>
<name>A0A367ZR25_9BACT</name>
<feature type="domain" description="HD-GYP" evidence="1">
    <location>
        <begin position="535"/>
        <end position="728"/>
    </location>
</feature>
<sequence>MQPHTRQTFERLARLSDLSMALSAGLELPDLLKKIAASVREAIQADEAYLMLLQADTYELTLAAAAGRPRRRPARIRCPERRTCLSSTSEYGFSPCPPPPERVPDDKLSGEGVLLRNAFISRQRLMFTRQLDDPLFADVPFQAAVILPLQTATQMVGLLVVANLRRKAAFSVNDLEDATVHANLAAMAIEHFKLVREREERIREMEKLNTLAKRFSTVQTLEGLIGLSFEYLAQIIPHELGVVMLFQNDEETRYFVSNRPLSPTSLRHLTDHLQEISAKIRSRPAKVVKSQQLFLSTMDPVPLGQVLRARLHSFLTVPLTVQGTNIGLINLSATRPHAFSREHLRTFTTLSSLLATAVENVKSRLFLERKVEETSVLFEISQSLTSTLVLDEVLDSIVNFSMEMMHALRCELRLLDPTGQFLEVRAARGLSKSFLNATPIKVGEGILGTVISKKLPISVVDARKDPRTKYLSVVKRERLAGLLSVPIMQRGTPIGVITLYTSKPRDFTQNEIDLLTTFASQASIAIENAQLYAKMKDQYLSMVMALAAAIEAKDSYTHGHSQKVMEYAVKIARRMNLPEDEVETIRYAGLLHDIGKIGIKDVILGKPGKLTAEELTEMRKHPRYGATIMEQVDLLREIAPLTLYHHECFDGSGYPMGLKGKDIPLGARILAVADMYDSMVADRPYRKAFPIEQVVQEMRKVAGTQLDPEIVHIFLEILREEGVLGKTA</sequence>
<dbReference type="SUPFAM" id="SSF109604">
    <property type="entry name" value="HD-domain/PDEase-like"/>
    <property type="match status" value="1"/>
</dbReference>
<dbReference type="Pfam" id="PF13185">
    <property type="entry name" value="GAF_2"/>
    <property type="match status" value="2"/>
</dbReference>
<evidence type="ECO:0000313" key="2">
    <source>
        <dbReference type="EMBL" id="RCK80604.1"/>
    </source>
</evidence>
<dbReference type="CDD" id="cd00077">
    <property type="entry name" value="HDc"/>
    <property type="match status" value="1"/>
</dbReference>
<dbReference type="SMART" id="SM00065">
    <property type="entry name" value="GAF"/>
    <property type="match status" value="3"/>
</dbReference>
<dbReference type="Pfam" id="PF13487">
    <property type="entry name" value="HD_5"/>
    <property type="match status" value="1"/>
</dbReference>
<dbReference type="InterPro" id="IPR003607">
    <property type="entry name" value="HD/PDEase_dom"/>
</dbReference>
<proteinExistence type="predicted"/>
<dbReference type="InterPro" id="IPR029016">
    <property type="entry name" value="GAF-like_dom_sf"/>
</dbReference>
<dbReference type="Gene3D" id="3.30.450.40">
    <property type="match status" value="3"/>
</dbReference>
<evidence type="ECO:0000259" key="1">
    <source>
        <dbReference type="PROSITE" id="PS51832"/>
    </source>
</evidence>
<dbReference type="Pfam" id="PF01590">
    <property type="entry name" value="GAF"/>
    <property type="match status" value="1"/>
</dbReference>
<reference evidence="2 3" key="1">
    <citation type="submission" date="2018-05" db="EMBL/GenBank/DDBJ databases">
        <title>A metagenomic window into the 2 km-deep terrestrial subsurface aquifer revealed taxonomically and functionally diverse microbial community comprising novel uncultured bacterial lineages.</title>
        <authorList>
            <person name="Kadnikov V.V."/>
            <person name="Mardanov A.V."/>
            <person name="Beletsky A.V."/>
            <person name="Banks D."/>
            <person name="Pimenov N.V."/>
            <person name="Frank Y.A."/>
            <person name="Karnachuk O.V."/>
            <person name="Ravin N.V."/>
        </authorList>
    </citation>
    <scope>NUCLEOTIDE SEQUENCE [LARGE SCALE GENOMIC DNA]</scope>
    <source>
        <strain evidence="2">BY5</strain>
    </source>
</reference>
<evidence type="ECO:0000313" key="3">
    <source>
        <dbReference type="Proteomes" id="UP000252355"/>
    </source>
</evidence>
<gene>
    <name evidence="2" type="ORF">OZSIB_2917</name>
</gene>
<dbReference type="InterPro" id="IPR003018">
    <property type="entry name" value="GAF"/>
</dbReference>
<dbReference type="SUPFAM" id="SSF55781">
    <property type="entry name" value="GAF domain-like"/>
    <property type="match status" value="3"/>
</dbReference>
<accession>A0A367ZR25</accession>
<comment type="caution">
    <text evidence="2">The sequence shown here is derived from an EMBL/GenBank/DDBJ whole genome shotgun (WGS) entry which is preliminary data.</text>
</comment>
<dbReference type="InterPro" id="IPR037522">
    <property type="entry name" value="HD_GYP_dom"/>
</dbReference>
<dbReference type="PROSITE" id="PS51832">
    <property type="entry name" value="HD_GYP"/>
    <property type="match status" value="1"/>
</dbReference>
<dbReference type="PANTHER" id="PTHR43155:SF2">
    <property type="entry name" value="CYCLIC DI-GMP PHOSPHODIESTERASE PA4108"/>
    <property type="match status" value="1"/>
</dbReference>
<dbReference type="AlphaFoldDB" id="A0A367ZR25"/>
<organism evidence="2 3">
    <name type="scientific">Candidatus Ozemobacter sibiricus</name>
    <dbReference type="NCBI Taxonomy" id="2268124"/>
    <lineage>
        <taxon>Bacteria</taxon>
        <taxon>Candidatus Ozemobacteria</taxon>
        <taxon>Candidatus Ozemobacterales</taxon>
        <taxon>Candidatus Ozemobacteraceae</taxon>
        <taxon>Candidatus Ozemobacter</taxon>
    </lineage>
</organism>